<dbReference type="PANTHER" id="PTHR38457">
    <property type="entry name" value="REGULATOR ABRB-RELATED"/>
    <property type="match status" value="1"/>
</dbReference>
<reference evidence="2 3" key="1">
    <citation type="submission" date="2019-01" db="EMBL/GenBank/DDBJ databases">
        <title>Sinorhodobacter populi sp. nov. isolated from the symptomatic bark tissue of Populus euramericana canker.</title>
        <authorList>
            <person name="Xu G."/>
        </authorList>
    </citation>
    <scope>NUCLEOTIDE SEQUENCE [LARGE SCALE GENOMIC DNA]</scope>
    <source>
        <strain evidence="2 3">2D-5</strain>
    </source>
</reference>
<dbReference type="EMBL" id="SAUW01000003">
    <property type="protein sequence ID" value="RWR14407.1"/>
    <property type="molecule type" value="Genomic_DNA"/>
</dbReference>
<name>A0A443J1R1_9RHOB</name>
<feature type="transmembrane region" description="Helical" evidence="1">
    <location>
        <begin position="309"/>
        <end position="339"/>
    </location>
</feature>
<dbReference type="Proteomes" id="UP000285710">
    <property type="component" value="Unassembled WGS sequence"/>
</dbReference>
<dbReference type="RefSeq" id="WP_128268937.1">
    <property type="nucleotide sequence ID" value="NZ_SAUW01000003.1"/>
</dbReference>
<dbReference type="GO" id="GO:0010468">
    <property type="term" value="P:regulation of gene expression"/>
    <property type="evidence" value="ECO:0007669"/>
    <property type="project" value="InterPro"/>
</dbReference>
<protein>
    <submittedName>
        <fullName evidence="2">AbrB family transcriptional regulator</fullName>
    </submittedName>
</protein>
<evidence type="ECO:0000256" key="1">
    <source>
        <dbReference type="SAM" id="Phobius"/>
    </source>
</evidence>
<feature type="transmembrane region" description="Helical" evidence="1">
    <location>
        <begin position="115"/>
        <end position="136"/>
    </location>
</feature>
<proteinExistence type="predicted"/>
<gene>
    <name evidence="2" type="ORF">D2T33_04155</name>
</gene>
<keyword evidence="1" id="KW-1133">Transmembrane helix</keyword>
<keyword evidence="1" id="KW-0472">Membrane</keyword>
<feature type="transmembrane region" description="Helical" evidence="1">
    <location>
        <begin position="60"/>
        <end position="81"/>
    </location>
</feature>
<dbReference type="PANTHER" id="PTHR38457:SF1">
    <property type="entry name" value="REGULATOR ABRB-RELATED"/>
    <property type="match status" value="1"/>
</dbReference>
<dbReference type="NCBIfam" id="TIGR03082">
    <property type="entry name" value="Gneg_AbrB_dup"/>
    <property type="match status" value="2"/>
</dbReference>
<feature type="transmembrane region" description="Helical" evidence="1">
    <location>
        <begin position="232"/>
        <end position="250"/>
    </location>
</feature>
<dbReference type="InterPro" id="IPR007820">
    <property type="entry name" value="AbrB_fam"/>
</dbReference>
<dbReference type="InterPro" id="IPR017516">
    <property type="entry name" value="AbrB_dup"/>
</dbReference>
<reference evidence="2 3" key="2">
    <citation type="submission" date="2019-01" db="EMBL/GenBank/DDBJ databases">
        <authorList>
            <person name="Li Y."/>
        </authorList>
    </citation>
    <scope>NUCLEOTIDE SEQUENCE [LARGE SCALE GENOMIC DNA]</scope>
    <source>
        <strain evidence="2 3">2D-5</strain>
    </source>
</reference>
<keyword evidence="3" id="KW-1185">Reference proteome</keyword>
<keyword evidence="1" id="KW-0812">Transmembrane</keyword>
<feature type="transmembrane region" description="Helical" evidence="1">
    <location>
        <begin position="184"/>
        <end position="200"/>
    </location>
</feature>
<evidence type="ECO:0000313" key="2">
    <source>
        <dbReference type="EMBL" id="RWR14407.1"/>
    </source>
</evidence>
<feature type="transmembrane region" description="Helical" evidence="1">
    <location>
        <begin position="88"/>
        <end position="109"/>
    </location>
</feature>
<sequence>MIPFPQNRAAQWGLLIGLVGVFWGLFALLRFPAAPLLGGMAAGIVAATAGGVTLRNPRPVYVLAQGAAGVFIATSLTPGIYADMLAHLPLVLLVTVLTVAVSFATGWALNRWAGVSADAAVFGSLPGMSGAMVIIAHERGIDSRIVALMQYCRLAFVIVAATLVSKLLPEGTSDILPPGDDGPGSLVLTLALIGLSLASARLKWMPAGGMLVPMGLGAVIEGFGLARLSVPPLIVDATFIVIGLEVGLLFTRQMVGHALRLLPVVLGANVVMVICGGIIAAGLSLILGLDAATAFLSTAPGGIETMTLIAVAIHANVSIVLAFQTVRLFAVVLCGPTILQILLRRLPWREDGPVGRISQEQR</sequence>
<comment type="caution">
    <text evidence="2">The sequence shown here is derived from an EMBL/GenBank/DDBJ whole genome shotgun (WGS) entry which is preliminary data.</text>
</comment>
<dbReference type="PIRSF" id="PIRSF038991">
    <property type="entry name" value="Protein_AbrB"/>
    <property type="match status" value="1"/>
</dbReference>
<feature type="transmembrane region" description="Helical" evidence="1">
    <location>
        <begin position="207"/>
        <end position="226"/>
    </location>
</feature>
<evidence type="ECO:0000313" key="3">
    <source>
        <dbReference type="Proteomes" id="UP000285710"/>
    </source>
</evidence>
<dbReference type="Pfam" id="PF05145">
    <property type="entry name" value="AbrB"/>
    <property type="match status" value="1"/>
</dbReference>
<feature type="transmembrane region" description="Helical" evidence="1">
    <location>
        <begin position="12"/>
        <end position="29"/>
    </location>
</feature>
<organism evidence="2 3">
    <name type="scientific">Paenirhodobacter populi</name>
    <dbReference type="NCBI Taxonomy" id="2306993"/>
    <lineage>
        <taxon>Bacteria</taxon>
        <taxon>Pseudomonadati</taxon>
        <taxon>Pseudomonadota</taxon>
        <taxon>Alphaproteobacteria</taxon>
        <taxon>Rhodobacterales</taxon>
        <taxon>Rhodobacter group</taxon>
        <taxon>Paenirhodobacter</taxon>
    </lineage>
</organism>
<feature type="transmembrane region" description="Helical" evidence="1">
    <location>
        <begin position="262"/>
        <end position="289"/>
    </location>
</feature>
<dbReference type="AlphaFoldDB" id="A0A443J1R1"/>
<dbReference type="GO" id="GO:0016020">
    <property type="term" value="C:membrane"/>
    <property type="evidence" value="ECO:0007669"/>
    <property type="project" value="InterPro"/>
</dbReference>
<accession>A0A443J1R1</accession>